<evidence type="ECO:0000256" key="1">
    <source>
        <dbReference type="ARBA" id="ARBA00022705"/>
    </source>
</evidence>
<dbReference type="InterPro" id="IPR036185">
    <property type="entry name" value="DNA_heli_DnaB-like_N_sf"/>
</dbReference>
<feature type="non-terminal residue" evidence="4">
    <location>
        <position position="89"/>
    </location>
</feature>
<feature type="domain" description="DNA helicase DnaB-like N-terminal" evidence="3">
    <location>
        <begin position="22"/>
        <end position="88"/>
    </location>
</feature>
<proteinExistence type="predicted"/>
<protein>
    <recommendedName>
        <fullName evidence="3">DNA helicase DnaB-like N-terminal domain-containing protein</fullName>
    </recommendedName>
</protein>
<keyword evidence="2" id="KW-0238">DNA-binding</keyword>
<dbReference type="GO" id="GO:0006260">
    <property type="term" value="P:DNA replication"/>
    <property type="evidence" value="ECO:0007669"/>
    <property type="project" value="UniProtKB-KW"/>
</dbReference>
<gene>
    <name evidence="4" type="ORF">METZ01_LOCUS387587</name>
</gene>
<dbReference type="EMBL" id="UINC01144916">
    <property type="protein sequence ID" value="SVD34733.1"/>
    <property type="molecule type" value="Genomic_DNA"/>
</dbReference>
<evidence type="ECO:0000313" key="4">
    <source>
        <dbReference type="EMBL" id="SVD34733.1"/>
    </source>
</evidence>
<dbReference type="SUPFAM" id="SSF48024">
    <property type="entry name" value="N-terminal domain of DnaB helicase"/>
    <property type="match status" value="1"/>
</dbReference>
<organism evidence="4">
    <name type="scientific">marine metagenome</name>
    <dbReference type="NCBI Taxonomy" id="408172"/>
    <lineage>
        <taxon>unclassified sequences</taxon>
        <taxon>metagenomes</taxon>
        <taxon>ecological metagenomes</taxon>
    </lineage>
</organism>
<dbReference type="GO" id="GO:0003678">
    <property type="term" value="F:DNA helicase activity"/>
    <property type="evidence" value="ECO:0007669"/>
    <property type="project" value="InterPro"/>
</dbReference>
<dbReference type="InterPro" id="IPR016136">
    <property type="entry name" value="DNA_helicase_N/primase_C"/>
</dbReference>
<evidence type="ECO:0000259" key="3">
    <source>
        <dbReference type="Pfam" id="PF00772"/>
    </source>
</evidence>
<name>A0A382UKD0_9ZZZZ</name>
<dbReference type="GO" id="GO:0005524">
    <property type="term" value="F:ATP binding"/>
    <property type="evidence" value="ECO:0007669"/>
    <property type="project" value="InterPro"/>
</dbReference>
<dbReference type="InterPro" id="IPR007693">
    <property type="entry name" value="DNA_helicase_DnaB-like_N"/>
</dbReference>
<dbReference type="Gene3D" id="1.10.860.10">
    <property type="entry name" value="DNAb Helicase, Chain A"/>
    <property type="match status" value="1"/>
</dbReference>
<feature type="non-terminal residue" evidence="4">
    <location>
        <position position="1"/>
    </location>
</feature>
<sequence>VSLNNLITVQENKDHEILEKFDNFDAEIAIIGCLLWDNRSYEKIADFLTEDHFIDPNNKNIFSTIKRLLDKNILVTPITLKNYLEEKDQ</sequence>
<accession>A0A382UKD0</accession>
<reference evidence="4" key="1">
    <citation type="submission" date="2018-05" db="EMBL/GenBank/DDBJ databases">
        <authorList>
            <person name="Lanie J.A."/>
            <person name="Ng W.-L."/>
            <person name="Kazmierczak K.M."/>
            <person name="Andrzejewski T.M."/>
            <person name="Davidsen T.M."/>
            <person name="Wayne K.J."/>
            <person name="Tettelin H."/>
            <person name="Glass J.I."/>
            <person name="Rusch D."/>
            <person name="Podicherti R."/>
            <person name="Tsui H.-C.T."/>
            <person name="Winkler M.E."/>
        </authorList>
    </citation>
    <scope>NUCLEOTIDE SEQUENCE</scope>
</reference>
<evidence type="ECO:0000256" key="2">
    <source>
        <dbReference type="ARBA" id="ARBA00023125"/>
    </source>
</evidence>
<dbReference type="Pfam" id="PF00772">
    <property type="entry name" value="DnaB"/>
    <property type="match status" value="1"/>
</dbReference>
<dbReference type="GO" id="GO:0003677">
    <property type="term" value="F:DNA binding"/>
    <property type="evidence" value="ECO:0007669"/>
    <property type="project" value="UniProtKB-KW"/>
</dbReference>
<dbReference type="AlphaFoldDB" id="A0A382UKD0"/>
<keyword evidence="1" id="KW-0235">DNA replication</keyword>